<feature type="domain" description="Aldehyde oxidase/xanthine dehydrogenase a/b hammerhead" evidence="1">
    <location>
        <begin position="21"/>
        <end position="126"/>
    </location>
</feature>
<dbReference type="PANTHER" id="PTHR11908:SF157">
    <property type="entry name" value="XANTHINE DEHYDROGENASE SUBUNIT D-RELATED"/>
    <property type="match status" value="1"/>
</dbReference>
<dbReference type="Gene3D" id="3.30.365.10">
    <property type="entry name" value="Aldehyde oxidase/xanthine dehydrogenase, molybdopterin binding domain"/>
    <property type="match status" value="4"/>
</dbReference>
<dbReference type="EMBL" id="AP028654">
    <property type="protein sequence ID" value="BEP27960.1"/>
    <property type="molecule type" value="Genomic_DNA"/>
</dbReference>
<evidence type="ECO:0000313" key="2">
    <source>
        <dbReference type="EMBL" id="BEP27960.1"/>
    </source>
</evidence>
<name>A0AAU9E256_9FIRM</name>
<dbReference type="GO" id="GO:0005506">
    <property type="term" value="F:iron ion binding"/>
    <property type="evidence" value="ECO:0007669"/>
    <property type="project" value="InterPro"/>
</dbReference>
<dbReference type="Pfam" id="PF20256">
    <property type="entry name" value="MoCoBD_2"/>
    <property type="match status" value="1"/>
</dbReference>
<dbReference type="KEGG" id="hprf:HLPR_02910"/>
<evidence type="ECO:0000313" key="3">
    <source>
        <dbReference type="Proteomes" id="UP001321786"/>
    </source>
</evidence>
<dbReference type="InterPro" id="IPR037165">
    <property type="entry name" value="AldOxase/xan_DH_Mopterin-bd_sf"/>
</dbReference>
<dbReference type="InterPro" id="IPR046867">
    <property type="entry name" value="AldOxase/xan_DH_MoCoBD2"/>
</dbReference>
<evidence type="ECO:0000259" key="1">
    <source>
        <dbReference type="SMART" id="SM01008"/>
    </source>
</evidence>
<dbReference type="AlphaFoldDB" id="A0AAU9E256"/>
<dbReference type="Gene3D" id="3.90.1170.50">
    <property type="entry name" value="Aldehyde oxidase/xanthine dehydrogenase, a/b hammerhead"/>
    <property type="match status" value="1"/>
</dbReference>
<sequence>MNKFKTIGKSVVRRDAKDKLRGRALYPQDIYMEDMVFGYTLRSTKAHAKFKMDISEAEKYEGVLTILVAKDVLSHNSHGVVFKDHEVFCSKKVRRIGDPLAFIVASTDEIAREAAKYIKVEYEELPAVFDPYEAMKKDAPRVHDDKDNLIYHYKCNRGDIKKGFEESFIVVENEYKTNFADHVFLQVESGLSYLEEDGTLVVIASSQYPHFDRLEVSDAIGIEEEKIKIINPVVGGAFGGREDITLQIHLALATLKLKRPVKATFTREESFYAHSKRHPITMKVKSGVDKNGKLLAFEAEIVGDTGAYASWAINVMRKAGIHVTGPYFIPNVKVDSYAVYTNNPFSGAMRGFGATQVPVAYEQQMDILAEKLGLSPEEIRRRNMYRNESITANGQVLVESVPLDECLDKVEEEMSKKEFVKDENSSIKKGRGLAISWYGTGYGNGFPDVSVATVELRDDGNINLRVGAAEVGQGARTIMPQLCAEVVGVNPLNVNMISFDTSTFEDSGTAAATRQTYNTGNAVKLASESFVKRIFEVARDILGLNSTVGFFIEEGVVSLKMLPSKKVSFKEIAEYMNEKNEILSARETFTAQTCQMNPETGEGAPYWPYTFNAFTTEVEVDTSTGRVEVKEAWCAQDVGRAINPKLCEGQIEGGYVMGLGYTLYEDLNVKKGAIKNNKFAKYIIPTSMDIPKINSYLIEDPENTAPYGAKGIGEPVMVPVAPAILNAIYDAIGVRIYIIPATPDIVLKAIKDAEKNNNNN</sequence>
<dbReference type="GO" id="GO:0016491">
    <property type="term" value="F:oxidoreductase activity"/>
    <property type="evidence" value="ECO:0007669"/>
    <property type="project" value="InterPro"/>
</dbReference>
<reference evidence="2 3" key="1">
    <citation type="submission" date="2023-08" db="EMBL/GenBank/DDBJ databases">
        <title>Helicovermis profunda gen. nov., sp. nov., a novel mesophilic, fermentative bacterium within the Bacillota from a deep-sea hydrothermal vent chimney.</title>
        <authorList>
            <person name="Miyazaki U."/>
            <person name="Mizutani D."/>
            <person name="Hashimoto Y."/>
            <person name="Tame A."/>
            <person name="Sawayama S."/>
            <person name="Miyazaki J."/>
            <person name="Takai K."/>
            <person name="Nakagawa S."/>
        </authorList>
    </citation>
    <scope>NUCLEOTIDE SEQUENCE [LARGE SCALE GENOMIC DNA]</scope>
    <source>
        <strain evidence="2 3">S502</strain>
    </source>
</reference>
<dbReference type="SMART" id="SM01008">
    <property type="entry name" value="Ald_Xan_dh_C"/>
    <property type="match status" value="1"/>
</dbReference>
<dbReference type="PANTHER" id="PTHR11908">
    <property type="entry name" value="XANTHINE DEHYDROGENASE"/>
    <property type="match status" value="1"/>
</dbReference>
<organism evidence="2 3">
    <name type="scientific">Helicovermis profundi</name>
    <dbReference type="NCBI Taxonomy" id="3065157"/>
    <lineage>
        <taxon>Bacteria</taxon>
        <taxon>Bacillati</taxon>
        <taxon>Bacillota</taxon>
        <taxon>Clostridia</taxon>
        <taxon>Helicovermis</taxon>
    </lineage>
</organism>
<dbReference type="Proteomes" id="UP001321786">
    <property type="component" value="Chromosome"/>
</dbReference>
<dbReference type="Pfam" id="PF02738">
    <property type="entry name" value="MoCoBD_1"/>
    <property type="match status" value="1"/>
</dbReference>
<protein>
    <submittedName>
        <fullName evidence="2">Xanthine dehydrogenase subunit D</fullName>
    </submittedName>
</protein>
<dbReference type="InterPro" id="IPR016208">
    <property type="entry name" value="Ald_Oxase/xanthine_DH-like"/>
</dbReference>
<dbReference type="SUPFAM" id="SSF56003">
    <property type="entry name" value="Molybdenum cofactor-binding domain"/>
    <property type="match status" value="1"/>
</dbReference>
<keyword evidence="3" id="KW-1185">Reference proteome</keyword>
<dbReference type="Pfam" id="PF01315">
    <property type="entry name" value="Ald_Xan_dh_C"/>
    <property type="match status" value="1"/>
</dbReference>
<dbReference type="InterPro" id="IPR008274">
    <property type="entry name" value="AldOxase/xan_DH_MoCoBD1"/>
</dbReference>
<dbReference type="RefSeq" id="WP_338536317.1">
    <property type="nucleotide sequence ID" value="NZ_AP028654.1"/>
</dbReference>
<dbReference type="InterPro" id="IPR000674">
    <property type="entry name" value="Ald_Oxase/Xan_DH_a/b"/>
</dbReference>
<accession>A0AAU9E256</accession>
<proteinExistence type="predicted"/>
<dbReference type="InterPro" id="IPR036856">
    <property type="entry name" value="Ald_Oxase/Xan_DH_a/b_sf"/>
</dbReference>
<gene>
    <name evidence="2" type="primary">pucD</name>
    <name evidence="2" type="ORF">HLPR_02910</name>
</gene>
<dbReference type="SUPFAM" id="SSF54665">
    <property type="entry name" value="CO dehydrogenase molybdoprotein N-domain-like"/>
    <property type="match status" value="1"/>
</dbReference>